<keyword evidence="2" id="KW-1185">Reference proteome</keyword>
<gene>
    <name evidence="1" type="ORF">M0R45_025910</name>
</gene>
<reference evidence="1 2" key="1">
    <citation type="journal article" date="2023" name="G3 (Bethesda)">
        <title>A chromosome-length genome assembly and annotation of blackberry (Rubus argutus, cv. 'Hillquist').</title>
        <authorList>
            <person name="Bruna T."/>
            <person name="Aryal R."/>
            <person name="Dudchenko O."/>
            <person name="Sargent D.J."/>
            <person name="Mead D."/>
            <person name="Buti M."/>
            <person name="Cavallini A."/>
            <person name="Hytonen T."/>
            <person name="Andres J."/>
            <person name="Pham M."/>
            <person name="Weisz D."/>
            <person name="Mascagni F."/>
            <person name="Usai G."/>
            <person name="Natali L."/>
            <person name="Bassil N."/>
            <person name="Fernandez G.E."/>
            <person name="Lomsadze A."/>
            <person name="Armour M."/>
            <person name="Olukolu B."/>
            <person name="Poorten T."/>
            <person name="Britton C."/>
            <person name="Davik J."/>
            <person name="Ashrafi H."/>
            <person name="Aiden E.L."/>
            <person name="Borodovsky M."/>
            <person name="Worthington M."/>
        </authorList>
    </citation>
    <scope>NUCLEOTIDE SEQUENCE [LARGE SCALE GENOMIC DNA]</scope>
    <source>
        <strain evidence="1">PI 553951</strain>
    </source>
</reference>
<sequence>MGSRWQQRWQTGLKAVASATSWWLGGTDLGFATPTGLDWCDDDGYGANGGDGVVGVAGLSAWQRGAGSRGLGKSGSKRC</sequence>
<evidence type="ECO:0000313" key="2">
    <source>
        <dbReference type="Proteomes" id="UP001457282"/>
    </source>
</evidence>
<name>A0AAW1WVE8_RUBAR</name>
<dbReference type="AlphaFoldDB" id="A0AAW1WVE8"/>
<proteinExistence type="predicted"/>
<dbReference type="EMBL" id="JBEDUW010000005">
    <property type="protein sequence ID" value="KAK9928790.1"/>
    <property type="molecule type" value="Genomic_DNA"/>
</dbReference>
<comment type="caution">
    <text evidence="1">The sequence shown here is derived from an EMBL/GenBank/DDBJ whole genome shotgun (WGS) entry which is preliminary data.</text>
</comment>
<organism evidence="1 2">
    <name type="scientific">Rubus argutus</name>
    <name type="common">Southern blackberry</name>
    <dbReference type="NCBI Taxonomy" id="59490"/>
    <lineage>
        <taxon>Eukaryota</taxon>
        <taxon>Viridiplantae</taxon>
        <taxon>Streptophyta</taxon>
        <taxon>Embryophyta</taxon>
        <taxon>Tracheophyta</taxon>
        <taxon>Spermatophyta</taxon>
        <taxon>Magnoliopsida</taxon>
        <taxon>eudicotyledons</taxon>
        <taxon>Gunneridae</taxon>
        <taxon>Pentapetalae</taxon>
        <taxon>rosids</taxon>
        <taxon>fabids</taxon>
        <taxon>Rosales</taxon>
        <taxon>Rosaceae</taxon>
        <taxon>Rosoideae</taxon>
        <taxon>Rosoideae incertae sedis</taxon>
        <taxon>Rubus</taxon>
    </lineage>
</organism>
<accession>A0AAW1WVE8</accession>
<evidence type="ECO:0008006" key="3">
    <source>
        <dbReference type="Google" id="ProtNLM"/>
    </source>
</evidence>
<evidence type="ECO:0000313" key="1">
    <source>
        <dbReference type="EMBL" id="KAK9928790.1"/>
    </source>
</evidence>
<protein>
    <recommendedName>
        <fullName evidence="3">Secreted protein</fullName>
    </recommendedName>
</protein>
<dbReference type="Proteomes" id="UP001457282">
    <property type="component" value="Unassembled WGS sequence"/>
</dbReference>